<dbReference type="Pfam" id="PF04542">
    <property type="entry name" value="Sigma70_r2"/>
    <property type="match status" value="1"/>
</dbReference>
<dbReference type="PANTHER" id="PTHR30173:SF36">
    <property type="entry name" value="ECF RNA POLYMERASE SIGMA FACTOR SIGJ"/>
    <property type="match status" value="1"/>
</dbReference>
<dbReference type="InterPro" id="IPR013325">
    <property type="entry name" value="RNA_pol_sigma_r2"/>
</dbReference>
<comment type="subunit">
    <text evidence="1">Interacts transiently with the RNA polymerase catalytic core formed by RpoA, RpoB, RpoC and RpoZ (2 alpha, 1 beta, 1 beta' and 1 omega subunit) to form the RNA polymerase holoenzyme that can initiate transcription.</text>
</comment>
<evidence type="ECO:0000259" key="3">
    <source>
        <dbReference type="Pfam" id="PF08281"/>
    </source>
</evidence>
<dbReference type="InterPro" id="IPR052704">
    <property type="entry name" value="ECF_Sigma-70_Domain"/>
</dbReference>
<feature type="domain" description="RNA polymerase sigma-70 region 2" evidence="2">
    <location>
        <begin position="8"/>
        <end position="71"/>
    </location>
</feature>
<dbReference type="CDD" id="cd06171">
    <property type="entry name" value="Sigma70_r4"/>
    <property type="match status" value="1"/>
</dbReference>
<dbReference type="InterPro" id="IPR007627">
    <property type="entry name" value="RNA_pol_sigma70_r2"/>
</dbReference>
<dbReference type="InterPro" id="IPR013249">
    <property type="entry name" value="RNA_pol_sigma70_r4_t2"/>
</dbReference>
<dbReference type="SUPFAM" id="SSF88946">
    <property type="entry name" value="Sigma2 domain of RNA polymerase sigma factors"/>
    <property type="match status" value="1"/>
</dbReference>
<dbReference type="AlphaFoldDB" id="A0A147GPE3"/>
<dbReference type="InterPro" id="IPR014284">
    <property type="entry name" value="RNA_pol_sigma-70_dom"/>
</dbReference>
<evidence type="ECO:0000259" key="2">
    <source>
        <dbReference type="Pfam" id="PF04542"/>
    </source>
</evidence>
<dbReference type="NCBIfam" id="NF007214">
    <property type="entry name" value="PRK09636.1"/>
    <property type="match status" value="1"/>
</dbReference>
<dbReference type="EMBL" id="LDSL01000127">
    <property type="protein sequence ID" value="KTT16363.1"/>
    <property type="molecule type" value="Genomic_DNA"/>
</dbReference>
<dbReference type="Gene3D" id="3.10.450.50">
    <property type="match status" value="1"/>
</dbReference>
<evidence type="ECO:0000313" key="5">
    <source>
        <dbReference type="Proteomes" id="UP000072741"/>
    </source>
</evidence>
<sequence>MDTSADAFETHRPRLFGLAYRMLGVRADAEDVVQDAWLRWHGSDRTAIGNAEAWLVTIATRLSIDRLRSLRAERAHYTGFWLPEPLLDAWPDAEAPLAHLPDPAGSPEDALERAHDISTALLFVLEQLTPEERAAFLLREVFDADYAEVAHALGRSEAACRQLVHRARSHVQAARPRFSASPQAHADLLRRFAEAAQAGDFARIQALFAPDAELVSDGGGKVPSFGRVMAGARRLALLYFAIARRAARDGQAQQLHVVRVNGLPGLARFVGGRLESVQAVLVEGGLIRRIYTLRNPDKLARVRLPRGLVGR</sequence>
<dbReference type="PATRIC" id="fig|433924.3.peg.714"/>
<dbReference type="InterPro" id="IPR032710">
    <property type="entry name" value="NTF2-like_dom_sf"/>
</dbReference>
<dbReference type="Pfam" id="PF08281">
    <property type="entry name" value="Sigma70_r4_2"/>
    <property type="match status" value="1"/>
</dbReference>
<dbReference type="PANTHER" id="PTHR30173">
    <property type="entry name" value="SIGMA 19 FACTOR"/>
    <property type="match status" value="1"/>
</dbReference>
<organism evidence="4 5">
    <name type="scientific">Pseudacidovorax intermedius</name>
    <dbReference type="NCBI Taxonomy" id="433924"/>
    <lineage>
        <taxon>Bacteria</taxon>
        <taxon>Pseudomonadati</taxon>
        <taxon>Pseudomonadota</taxon>
        <taxon>Betaproteobacteria</taxon>
        <taxon>Burkholderiales</taxon>
        <taxon>Comamonadaceae</taxon>
        <taxon>Pseudacidovorax</taxon>
    </lineage>
</organism>
<dbReference type="SUPFAM" id="SSF88659">
    <property type="entry name" value="Sigma3 and sigma4 domains of RNA polymerase sigma factors"/>
    <property type="match status" value="1"/>
</dbReference>
<dbReference type="Proteomes" id="UP000072741">
    <property type="component" value="Unassembled WGS sequence"/>
</dbReference>
<evidence type="ECO:0000313" key="4">
    <source>
        <dbReference type="EMBL" id="KTT16363.1"/>
    </source>
</evidence>
<accession>A0A147GPE3</accession>
<evidence type="ECO:0000256" key="1">
    <source>
        <dbReference type="ARBA" id="ARBA00011344"/>
    </source>
</evidence>
<dbReference type="SUPFAM" id="SSF54427">
    <property type="entry name" value="NTF2-like"/>
    <property type="match status" value="1"/>
</dbReference>
<reference evidence="4 5" key="1">
    <citation type="journal article" date="2016" name="Front. Microbiol.">
        <title>Genomic Resource of Rice Seed Associated Bacteria.</title>
        <authorList>
            <person name="Midha S."/>
            <person name="Bansal K."/>
            <person name="Sharma S."/>
            <person name="Kumar N."/>
            <person name="Patil P.P."/>
            <person name="Chaudhry V."/>
            <person name="Patil P.B."/>
        </authorList>
    </citation>
    <scope>NUCLEOTIDE SEQUENCE [LARGE SCALE GENOMIC DNA]</scope>
    <source>
        <strain evidence="4 5">NS331</strain>
    </source>
</reference>
<dbReference type="GO" id="GO:0006352">
    <property type="term" value="P:DNA-templated transcription initiation"/>
    <property type="evidence" value="ECO:0007669"/>
    <property type="project" value="InterPro"/>
</dbReference>
<dbReference type="GO" id="GO:0016987">
    <property type="term" value="F:sigma factor activity"/>
    <property type="evidence" value="ECO:0007669"/>
    <property type="project" value="InterPro"/>
</dbReference>
<dbReference type="InterPro" id="IPR013324">
    <property type="entry name" value="RNA_pol_sigma_r3/r4-like"/>
</dbReference>
<dbReference type="Gene3D" id="1.10.1740.10">
    <property type="match status" value="1"/>
</dbReference>
<dbReference type="OrthoDB" id="3211555at2"/>
<feature type="domain" description="RNA polymerase sigma factor 70 region 4 type 2" evidence="3">
    <location>
        <begin position="120"/>
        <end position="170"/>
    </location>
</feature>
<dbReference type="Gene3D" id="1.10.10.10">
    <property type="entry name" value="Winged helix-like DNA-binding domain superfamily/Winged helix DNA-binding domain"/>
    <property type="match status" value="1"/>
</dbReference>
<dbReference type="InterPro" id="IPR036388">
    <property type="entry name" value="WH-like_DNA-bd_sf"/>
</dbReference>
<dbReference type="NCBIfam" id="TIGR02937">
    <property type="entry name" value="sigma70-ECF"/>
    <property type="match status" value="1"/>
</dbReference>
<protein>
    <submittedName>
        <fullName evidence="4">RNA polymerase subunit sigma-24</fullName>
    </submittedName>
</protein>
<dbReference type="RefSeq" id="WP_058643449.1">
    <property type="nucleotide sequence ID" value="NZ_LDSL01000127.1"/>
</dbReference>
<name>A0A147GPE3_9BURK</name>
<keyword evidence="5" id="KW-1185">Reference proteome</keyword>
<gene>
    <name evidence="4" type="ORF">NS331_18645</name>
</gene>
<dbReference type="GO" id="GO:0003677">
    <property type="term" value="F:DNA binding"/>
    <property type="evidence" value="ECO:0007669"/>
    <property type="project" value="InterPro"/>
</dbReference>
<proteinExistence type="predicted"/>
<comment type="caution">
    <text evidence="4">The sequence shown here is derived from an EMBL/GenBank/DDBJ whole genome shotgun (WGS) entry which is preliminary data.</text>
</comment>